<accession>A0ABQ6HBJ4</accession>
<dbReference type="InterPro" id="IPR011032">
    <property type="entry name" value="GroES-like_sf"/>
</dbReference>
<dbReference type="InterPro" id="IPR013149">
    <property type="entry name" value="ADH-like_C"/>
</dbReference>
<dbReference type="Gene3D" id="3.40.50.720">
    <property type="entry name" value="NAD(P)-binding Rossmann-like Domain"/>
    <property type="match status" value="1"/>
</dbReference>
<dbReference type="SUPFAM" id="SSF50129">
    <property type="entry name" value="GroES-like"/>
    <property type="match status" value="1"/>
</dbReference>
<dbReference type="Pfam" id="PF00107">
    <property type="entry name" value="ADH_zinc_N"/>
    <property type="match status" value="1"/>
</dbReference>
<dbReference type="Proteomes" id="UP001157134">
    <property type="component" value="Unassembled WGS sequence"/>
</dbReference>
<dbReference type="SMART" id="SM00829">
    <property type="entry name" value="PKS_ER"/>
    <property type="match status" value="1"/>
</dbReference>
<dbReference type="EMBL" id="BSSV01000003">
    <property type="protein sequence ID" value="GLX85482.1"/>
    <property type="molecule type" value="Genomic_DNA"/>
</dbReference>
<dbReference type="Gene3D" id="3.90.180.10">
    <property type="entry name" value="Medium-chain alcohol dehydrogenases, catalytic domain"/>
    <property type="match status" value="1"/>
</dbReference>
<dbReference type="RefSeq" id="WP_284297633.1">
    <property type="nucleotide sequence ID" value="NZ_BSSV01000003.1"/>
</dbReference>
<dbReference type="InterPro" id="IPR020843">
    <property type="entry name" value="ER"/>
</dbReference>
<name>A0ABQ6HBJ4_9GAMM</name>
<reference evidence="2 3" key="1">
    <citation type="submission" date="2023-03" db="EMBL/GenBank/DDBJ databases">
        <title>Thalassotalea loyana LMG 22536T draft genome sequence.</title>
        <authorList>
            <person name="Sawabe T."/>
        </authorList>
    </citation>
    <scope>NUCLEOTIDE SEQUENCE [LARGE SCALE GENOMIC DNA]</scope>
    <source>
        <strain evidence="2 3">LMG 22536</strain>
    </source>
</reference>
<evidence type="ECO:0000313" key="2">
    <source>
        <dbReference type="EMBL" id="GLX85482.1"/>
    </source>
</evidence>
<dbReference type="PANTHER" id="PTHR43482">
    <property type="entry name" value="PROTEIN AST1-RELATED"/>
    <property type="match status" value="1"/>
</dbReference>
<organism evidence="2 3">
    <name type="scientific">Thalassotalea loyana</name>
    <dbReference type="NCBI Taxonomy" id="280483"/>
    <lineage>
        <taxon>Bacteria</taxon>
        <taxon>Pseudomonadati</taxon>
        <taxon>Pseudomonadota</taxon>
        <taxon>Gammaproteobacteria</taxon>
        <taxon>Alteromonadales</taxon>
        <taxon>Colwelliaceae</taxon>
        <taxon>Thalassotalea</taxon>
    </lineage>
</organism>
<comment type="caution">
    <text evidence="2">The sequence shown here is derived from an EMBL/GenBank/DDBJ whole genome shotgun (WGS) entry which is preliminary data.</text>
</comment>
<protein>
    <submittedName>
        <fullName evidence="2">Alcohol dehydrogenase</fullName>
    </submittedName>
</protein>
<evidence type="ECO:0000313" key="3">
    <source>
        <dbReference type="Proteomes" id="UP001157134"/>
    </source>
</evidence>
<evidence type="ECO:0000259" key="1">
    <source>
        <dbReference type="SMART" id="SM00829"/>
    </source>
</evidence>
<dbReference type="InterPro" id="IPR036291">
    <property type="entry name" value="NAD(P)-bd_dom_sf"/>
</dbReference>
<keyword evidence="3" id="KW-1185">Reference proteome</keyword>
<feature type="domain" description="Enoyl reductase (ER)" evidence="1">
    <location>
        <begin position="17"/>
        <end position="330"/>
    </location>
</feature>
<proteinExistence type="predicted"/>
<dbReference type="PANTHER" id="PTHR43482:SF1">
    <property type="entry name" value="PROTEIN AST1-RELATED"/>
    <property type="match status" value="1"/>
</dbReference>
<dbReference type="SUPFAM" id="SSF51735">
    <property type="entry name" value="NAD(P)-binding Rossmann-fold domains"/>
    <property type="match status" value="1"/>
</dbReference>
<gene>
    <name evidence="2" type="ORF">tloyanaT_17340</name>
</gene>
<dbReference type="InterPro" id="IPR052585">
    <property type="entry name" value="Lipid_raft_assoc_Zn_ADH"/>
</dbReference>
<dbReference type="Pfam" id="PF08240">
    <property type="entry name" value="ADH_N"/>
    <property type="match status" value="1"/>
</dbReference>
<dbReference type="InterPro" id="IPR013154">
    <property type="entry name" value="ADH-like_N"/>
</dbReference>
<sequence>MTNIPTKMRALALTEPSADFVLSDLQIDVPQITSKQILVKVECVGLNPVDSKLALSGYPSWQYPHTPGLDGVGIVVDSYTPACPLIGKRVMWHGDLSKQGVLAEYVVIEAHAVSVVPEDIDAQTAAALPCAGMTALQSLCQMQVQQGETILIDGGSGAVGQYAIQLAKHRGLNVFATASKKNLSFVKKLGADEVFDYMAHDLEQSIQCRLGPMPLDAVLDTVGGELTARNLRLLKFGGQIACLNGFSETNQDLLFEKAPSIHIIALGGAWLSGNLCAQHKLSIKGDHLLKDIQSKRLSTPCLTTIAFDALAVTQAMHSQIDGSNFGKQIVAVSQ</sequence>